<protein>
    <submittedName>
        <fullName evidence="2">Uncharacterized protein</fullName>
    </submittedName>
</protein>
<keyword evidence="3" id="KW-1185">Reference proteome</keyword>
<proteinExistence type="predicted"/>
<evidence type="ECO:0000313" key="2">
    <source>
        <dbReference type="EMBL" id="SFV35125.1"/>
    </source>
</evidence>
<feature type="region of interest" description="Disordered" evidence="1">
    <location>
        <begin position="177"/>
        <end position="209"/>
    </location>
</feature>
<dbReference type="RefSeq" id="WP_092867975.1">
    <property type="nucleotide sequence ID" value="NZ_FPCH01000002.1"/>
</dbReference>
<organism evidence="2 3">
    <name type="scientific">Hyphomicrobium facile</name>
    <dbReference type="NCBI Taxonomy" id="51670"/>
    <lineage>
        <taxon>Bacteria</taxon>
        <taxon>Pseudomonadati</taxon>
        <taxon>Pseudomonadota</taxon>
        <taxon>Alphaproteobacteria</taxon>
        <taxon>Hyphomicrobiales</taxon>
        <taxon>Hyphomicrobiaceae</taxon>
        <taxon>Hyphomicrobium</taxon>
    </lineage>
</organism>
<evidence type="ECO:0000256" key="1">
    <source>
        <dbReference type="SAM" id="MobiDB-lite"/>
    </source>
</evidence>
<name>A0A1I7NKD6_9HYPH</name>
<evidence type="ECO:0000313" key="3">
    <source>
        <dbReference type="Proteomes" id="UP000199423"/>
    </source>
</evidence>
<accession>A0A1I7NKD6</accession>
<reference evidence="3" key="1">
    <citation type="submission" date="2016-10" db="EMBL/GenBank/DDBJ databases">
        <authorList>
            <person name="Varghese N."/>
            <person name="Submissions S."/>
        </authorList>
    </citation>
    <scope>NUCLEOTIDE SEQUENCE [LARGE SCALE GENOMIC DNA]</scope>
    <source>
        <strain evidence="3">DSM 1565</strain>
    </source>
</reference>
<dbReference type="OrthoDB" id="9968905at2"/>
<dbReference type="EMBL" id="FPCH01000002">
    <property type="protein sequence ID" value="SFV35125.1"/>
    <property type="molecule type" value="Genomic_DNA"/>
</dbReference>
<gene>
    <name evidence="2" type="ORF">SAMN04488557_2506</name>
</gene>
<feature type="region of interest" description="Disordered" evidence="1">
    <location>
        <begin position="324"/>
        <end position="358"/>
    </location>
</feature>
<dbReference type="Proteomes" id="UP000199423">
    <property type="component" value="Unassembled WGS sequence"/>
</dbReference>
<feature type="compositionally biased region" description="Polar residues" evidence="1">
    <location>
        <begin position="348"/>
        <end position="358"/>
    </location>
</feature>
<dbReference type="AlphaFoldDB" id="A0A1I7NKD6"/>
<sequence length="358" mass="39307">MAADGQKGNGSDTVRRLRKLRFARPAEANEFHPEQRDLPVFLSASTDEPQADPRADVAPAPVAAGFAETFAKIFDGWSTDAWRDHLSRRFAGLSFERLRPKDAELTARIALILLLVPLAFAFAPSRLPRAAKIEAPNFILEDRLSFAEGLRRQLASQTVSFHPDREDFPAVTAEAATTEEPSAAYEGSAETLSPEETQTAAETATETNSAALPAIVMDERRWSLPFNSQDYAIADLPTSPQASFKTEVEFSSFAGGFDTVAAQNDDTAVGPLVQTKRPAERRKSRVLAYSQRAPRINRPAPVVVETVIVQQEKPALPPLLFFLGNPPPPEEPVVQPEKPPKSEPWLPQSLQDIIGNQY</sequence>
<feature type="compositionally biased region" description="Low complexity" evidence="1">
    <location>
        <begin position="195"/>
        <end position="209"/>
    </location>
</feature>